<evidence type="ECO:0000259" key="5">
    <source>
        <dbReference type="Pfam" id="PF02826"/>
    </source>
</evidence>
<dbReference type="Gene3D" id="3.40.50.720">
    <property type="entry name" value="NAD(P)-binding Rossmann-like Domain"/>
    <property type="match status" value="2"/>
</dbReference>
<dbReference type="SUPFAM" id="SSF51735">
    <property type="entry name" value="NAD(P)-binding Rossmann-fold domains"/>
    <property type="match status" value="1"/>
</dbReference>
<feature type="domain" description="D-isomer specific 2-hydroxyacid dehydrogenase catalytic" evidence="4">
    <location>
        <begin position="75"/>
        <end position="329"/>
    </location>
</feature>
<organism evidence="6 7">
    <name type="scientific">Achromobacter deleyi</name>
    <dbReference type="NCBI Taxonomy" id="1353891"/>
    <lineage>
        <taxon>Bacteria</taxon>
        <taxon>Pseudomonadati</taxon>
        <taxon>Pseudomonadota</taxon>
        <taxon>Betaproteobacteria</taxon>
        <taxon>Burkholderiales</taxon>
        <taxon>Alcaligenaceae</taxon>
        <taxon>Achromobacter</taxon>
    </lineage>
</organism>
<dbReference type="Pfam" id="PF00389">
    <property type="entry name" value="2-Hacid_dh"/>
    <property type="match status" value="1"/>
</dbReference>
<evidence type="ECO:0000256" key="1">
    <source>
        <dbReference type="ARBA" id="ARBA00023002"/>
    </source>
</evidence>
<gene>
    <name evidence="6" type="primary">ghrA_4</name>
    <name evidence="6" type="ORF">LMG3458_03551</name>
</gene>
<proteinExistence type="inferred from homology"/>
<dbReference type="SUPFAM" id="SSF52283">
    <property type="entry name" value="Formate/glycerate dehydrogenase catalytic domain-like"/>
    <property type="match status" value="1"/>
</dbReference>
<dbReference type="InterPro" id="IPR036291">
    <property type="entry name" value="NAD(P)-bd_dom_sf"/>
</dbReference>
<sequence length="336" mass="35412">MSAAAFAAASAATPTAMAPVTPDRPPCIALLSRVLDMRYLVPAFQALRPDIAWRTADDLGDPADIDAAVCWLPPAGLLATLPNLRLIQSIGAGVDHLYADPALPRHVPVCRVAEAGMTAGMSTYVAWAVINHHRHFRDYVRNSTQGVWRESPIVPPSEHRVAIAGLGRLGLAAAQALMALGYRVSGWSRTPKPDLPAGITGHHGTGGLPALLAQADTLVCLLPLTDDTRGFLGAATFAQLPRGAHVVNAGRGEHLDADALLAALDSGQLGYATLDATPQEPLPPDHALWRHPNVLVTPHIATRTPAAAIARQTLDNLRTVREGGRPDTCADPALGY</sequence>
<evidence type="ECO:0000259" key="4">
    <source>
        <dbReference type="Pfam" id="PF00389"/>
    </source>
</evidence>
<dbReference type="EC" id="1.1.1.79" evidence="6"/>
<evidence type="ECO:0000256" key="2">
    <source>
        <dbReference type="ARBA" id="ARBA00023027"/>
    </source>
</evidence>
<dbReference type="InterPro" id="IPR006139">
    <property type="entry name" value="D-isomer_2_OHA_DH_cat_dom"/>
</dbReference>
<keyword evidence="6" id="KW-0670">Pyruvate</keyword>
<dbReference type="AlphaFoldDB" id="A0A6S7A6N1"/>
<evidence type="ECO:0000313" key="6">
    <source>
        <dbReference type="EMBL" id="CAB3716079.1"/>
    </source>
</evidence>
<evidence type="ECO:0000256" key="3">
    <source>
        <dbReference type="RuleBase" id="RU003719"/>
    </source>
</evidence>
<dbReference type="Pfam" id="PF02826">
    <property type="entry name" value="2-Hacid_dh_C"/>
    <property type="match status" value="1"/>
</dbReference>
<dbReference type="EMBL" id="CADIJO010000012">
    <property type="protein sequence ID" value="CAB3716079.1"/>
    <property type="molecule type" value="Genomic_DNA"/>
</dbReference>
<protein>
    <submittedName>
        <fullName evidence="6">Glyoxylate/hydroxypyruvate reductase A</fullName>
        <ecNumber evidence="6">1.1.1.79</ecNumber>
    </submittedName>
</protein>
<keyword evidence="2" id="KW-0520">NAD</keyword>
<dbReference type="PANTHER" id="PTHR43333">
    <property type="entry name" value="2-HACID_DH_C DOMAIN-CONTAINING PROTEIN"/>
    <property type="match status" value="1"/>
</dbReference>
<dbReference type="GO" id="GO:0030267">
    <property type="term" value="F:glyoxylate reductase (NADPH) activity"/>
    <property type="evidence" value="ECO:0007669"/>
    <property type="project" value="UniProtKB-EC"/>
</dbReference>
<dbReference type="InterPro" id="IPR006140">
    <property type="entry name" value="D-isomer_DH_NAD-bd"/>
</dbReference>
<dbReference type="Proteomes" id="UP000494111">
    <property type="component" value="Unassembled WGS sequence"/>
</dbReference>
<name>A0A6S7A6N1_9BURK</name>
<evidence type="ECO:0000313" key="7">
    <source>
        <dbReference type="Proteomes" id="UP000494111"/>
    </source>
</evidence>
<accession>A0A6S7A6N1</accession>
<reference evidence="6 7" key="1">
    <citation type="submission" date="2020-04" db="EMBL/GenBank/DDBJ databases">
        <authorList>
            <person name="De Canck E."/>
        </authorList>
    </citation>
    <scope>NUCLEOTIDE SEQUENCE [LARGE SCALE GENOMIC DNA]</scope>
    <source>
        <strain evidence="6 7">LMG 3458</strain>
    </source>
</reference>
<comment type="similarity">
    <text evidence="3">Belongs to the D-isomer specific 2-hydroxyacid dehydrogenase family.</text>
</comment>
<dbReference type="PANTHER" id="PTHR43333:SF1">
    <property type="entry name" value="D-ISOMER SPECIFIC 2-HYDROXYACID DEHYDROGENASE NAD-BINDING DOMAIN-CONTAINING PROTEIN"/>
    <property type="match status" value="1"/>
</dbReference>
<dbReference type="GO" id="GO:0051287">
    <property type="term" value="F:NAD binding"/>
    <property type="evidence" value="ECO:0007669"/>
    <property type="project" value="InterPro"/>
</dbReference>
<keyword evidence="1 3" id="KW-0560">Oxidoreductase</keyword>
<dbReference type="RefSeq" id="WP_246288907.1">
    <property type="nucleotide sequence ID" value="NZ_CADIJO010000012.1"/>
</dbReference>
<dbReference type="CDD" id="cd12164">
    <property type="entry name" value="GDH_like_2"/>
    <property type="match status" value="1"/>
</dbReference>
<feature type="domain" description="D-isomer specific 2-hydroxyacid dehydrogenase NAD-binding" evidence="5">
    <location>
        <begin position="128"/>
        <end position="301"/>
    </location>
</feature>